<dbReference type="Proteomes" id="UP000887568">
    <property type="component" value="Unplaced"/>
</dbReference>
<feature type="domain" description="HYR" evidence="4">
    <location>
        <begin position="1329"/>
        <end position="1408"/>
    </location>
</feature>
<feature type="domain" description="HYR" evidence="4">
    <location>
        <begin position="427"/>
        <end position="509"/>
    </location>
</feature>
<keyword evidence="6" id="KW-1185">Reference proteome</keyword>
<feature type="domain" description="HYR" evidence="4">
    <location>
        <begin position="517"/>
        <end position="599"/>
    </location>
</feature>
<dbReference type="PANTHER" id="PTHR24273:SF32">
    <property type="entry name" value="HYALIN"/>
    <property type="match status" value="1"/>
</dbReference>
<feature type="domain" description="HYR" evidence="4">
    <location>
        <begin position="843"/>
        <end position="920"/>
    </location>
</feature>
<dbReference type="RefSeq" id="XP_038045080.1">
    <property type="nucleotide sequence ID" value="XM_038189152.1"/>
</dbReference>
<feature type="domain" description="HYR" evidence="4">
    <location>
        <begin position="762"/>
        <end position="842"/>
    </location>
</feature>
<evidence type="ECO:0000256" key="2">
    <source>
        <dbReference type="SAM" id="MobiDB-lite"/>
    </source>
</evidence>
<evidence type="ECO:0000256" key="1">
    <source>
        <dbReference type="ARBA" id="ARBA00022737"/>
    </source>
</evidence>
<dbReference type="EnsemblMetazoa" id="XM_038189152.1">
    <property type="protein sequence ID" value="XP_038045080.1"/>
    <property type="gene ID" value="LOC119719653"/>
</dbReference>
<feature type="domain" description="HYR" evidence="4">
    <location>
        <begin position="1246"/>
        <end position="1328"/>
    </location>
</feature>
<dbReference type="OMA" id="GRGNWTT"/>
<name>A0A913Z2Z7_PATMI</name>
<dbReference type="InterPro" id="IPR022041">
    <property type="entry name" value="Methyltransf_FA"/>
</dbReference>
<keyword evidence="3" id="KW-1133">Transmembrane helix</keyword>
<evidence type="ECO:0000256" key="3">
    <source>
        <dbReference type="SAM" id="Phobius"/>
    </source>
</evidence>
<feature type="domain" description="HYR" evidence="4">
    <location>
        <begin position="600"/>
        <end position="678"/>
    </location>
</feature>
<feature type="domain" description="HYR" evidence="4">
    <location>
        <begin position="1409"/>
        <end position="1491"/>
    </location>
</feature>
<dbReference type="PROSITE" id="PS50825">
    <property type="entry name" value="HYR"/>
    <property type="match status" value="15"/>
</dbReference>
<feature type="domain" description="HYR" evidence="4">
    <location>
        <begin position="921"/>
        <end position="1003"/>
    </location>
</feature>
<organism evidence="5 6">
    <name type="scientific">Patiria miniata</name>
    <name type="common">Bat star</name>
    <name type="synonym">Asterina miniata</name>
    <dbReference type="NCBI Taxonomy" id="46514"/>
    <lineage>
        <taxon>Eukaryota</taxon>
        <taxon>Metazoa</taxon>
        <taxon>Echinodermata</taxon>
        <taxon>Eleutherozoa</taxon>
        <taxon>Asterozoa</taxon>
        <taxon>Asteroidea</taxon>
        <taxon>Valvatacea</taxon>
        <taxon>Valvatida</taxon>
        <taxon>Asterinidae</taxon>
        <taxon>Patiria</taxon>
    </lineage>
</organism>
<feature type="domain" description="HYR" evidence="4">
    <location>
        <begin position="1167"/>
        <end position="1245"/>
    </location>
</feature>
<keyword evidence="3" id="KW-0812">Transmembrane</keyword>
<dbReference type="Pfam" id="PF02494">
    <property type="entry name" value="HYR"/>
    <property type="match status" value="16"/>
</dbReference>
<sequence>MGSFLRSLGALASVYGTNGRDLVRCYRDENDFRLNVQGRSCIMMKTNVEETNVGTIYHQRPKPEEYDEGLQAGVTYCNMDKRPSSPQPNQVHQIVEKGAQIKRYISDILGERLLTMQGRPPAHFSTTYKTREDSKNTVDLTEKTCNRILLACGMTLVMLVIGASLVGGILLAVVKLDAAEDTVTVAALNLNINCPRDIVTRAEPGGRHAVVSWEKPELETVPSNANTSAVIFESNYEPNTSFGIGDHEVIYTVTDSEDNQETCSFKVKVRDKEGPVFVSCPQNIKIVTGESDGSFPDPTWDTPKAADNAGQPRITTNYGGSRAFELGTTVIRYTATDAAGNVARCVFHVTIIDGTPPVILGCPDDITGTTGRPEWRQPTAVDNGQLVSFESDWTPGDTFPQGRTRVTYVAEDSVGLKAECSFVVAVVDTEAPVFTYCPTNITVTTDEHGIFKVPTWQTPRATDSSGPPRITANQGEAEYHLGRPNEMVYVATDSFGNNARCSFYVTVKVLQLLRTSSDGTPPTIHGCPSDISQPTDRGVPTAHVYWSPPTSRDNGEIVDFNSNQLPGDTFSLGATKVVYTAVDSAGLSTECSFTVTIRDLEAPKFTFCPSNIEKNTDQDGNFDPPTWPVPIATDNTGLPQVSTTYKVGEFRLGVKTSVKYTATDASGNNATCLFYATVVDQTPPVISDCPTDITITADPNALTGRGNWTAPTATDNGVQVTLTSDAEPGDGFRIGRTRVTYTAVDNAGLMANCHFTVTVLDGTPPTIHGCPSDITQPTDRRVPTARVFWSPPTARDNWELADFNSNQLPGDIFSLGSTTVVYTAVDSAGLSSECSFTVTIRDLEAPKFTFCPSNIEKNTDQDGNFDPPTWPVPIATDNTGQPQVTAYKFGEFLLGVKTSVKYTATDASSNNATCLFYVTIIDGTPPVISNCPMDITITADAHAPTGRGNWTAPTATDNGVQVTLTSNAEPGDGFRIGRTRVTYTAVDNAGLTTNCHFTVTVLDNEAPVFTDCPADIFRTTDASGKYAYPIWQTPQAVDNSGDPPEVATTHRFQMYGLNSRTRIEYTATDASGNNATCVFYVSVTDGTPPELQNCPDDITLSTDPNASTSQVNWSLPTVADNSRSVDLTSDWQNGDLFPLGSTVVTFTAVDPSGLTTKCHFTVTVIDTEDPIFPYCPLDFERTTDAEGKYQLPVWETPTAVDNSGQVEVSTTYDFAPFELGVTTPVEYTATDPDDNEATCIFFVTILDGTRPVITNCPLDITLPTAPHLRIARVDWTEPTAEDNSGYVRLTPNLSPGGSFPLGKTKVVYTATDAAGLRDRCRFTVTVEDTEAPVFDSCPQDIIKETNANGKFDYPTWSYPHAVDNSGVTPDITTTSSFQVFPLEETTPIEYVATDQAGNTATCQFYITVRDRTPPEITDCPGDITVSIDFRSATGHAIWTLPVASDNGRLVSFESNWNSGDSFPAGETNVTYIALDSVGLTSKCQFTVTVEARCNLSLSTPAMRNTYQYRFPFPIARPTTDDSPTPLQFDFAVRSTGTVFVALTEAEQSTEVYEIGLGRSKTFIRCGVQCKPHYITVKVPHLMSATKYRHFWVTYDGTRGLVRVGRGKEAPFMEWQDPSSTPLDVQRLGIASYQEADWKGYLCRNGTSRGMGWL</sequence>
<proteinExistence type="predicted"/>
<evidence type="ECO:0000313" key="6">
    <source>
        <dbReference type="Proteomes" id="UP000887568"/>
    </source>
</evidence>
<dbReference type="InterPro" id="IPR003410">
    <property type="entry name" value="HYR_dom"/>
</dbReference>
<keyword evidence="1" id="KW-0677">Repeat</keyword>
<dbReference type="OrthoDB" id="10045365at2759"/>
<feature type="transmembrane region" description="Helical" evidence="3">
    <location>
        <begin position="148"/>
        <end position="174"/>
    </location>
</feature>
<accession>A0A913Z2Z7</accession>
<dbReference type="GeneID" id="119719653"/>
<feature type="domain" description="HYR" evidence="4">
    <location>
        <begin position="1004"/>
        <end position="1083"/>
    </location>
</feature>
<reference evidence="5" key="1">
    <citation type="submission" date="2022-11" db="UniProtKB">
        <authorList>
            <consortium name="EnsemblMetazoa"/>
        </authorList>
    </citation>
    <scope>IDENTIFICATION</scope>
</reference>
<evidence type="ECO:0000313" key="5">
    <source>
        <dbReference type="EnsemblMetazoa" id="XP_038045080.1"/>
    </source>
</evidence>
<keyword evidence="3" id="KW-0472">Membrane</keyword>
<feature type="domain" description="HYR" evidence="4">
    <location>
        <begin position="679"/>
        <end position="761"/>
    </location>
</feature>
<evidence type="ECO:0000259" key="4">
    <source>
        <dbReference type="PROSITE" id="PS50825"/>
    </source>
</evidence>
<feature type="domain" description="HYR" evidence="4">
    <location>
        <begin position="184"/>
        <end position="269"/>
    </location>
</feature>
<feature type="domain" description="HYR" evidence="4">
    <location>
        <begin position="1084"/>
        <end position="1166"/>
    </location>
</feature>
<feature type="region of interest" description="Disordered" evidence="2">
    <location>
        <begin position="289"/>
        <end position="312"/>
    </location>
</feature>
<dbReference type="Pfam" id="PF12248">
    <property type="entry name" value="Methyltransf_FA"/>
    <property type="match status" value="1"/>
</dbReference>
<dbReference type="PANTHER" id="PTHR24273">
    <property type="entry name" value="FI04643P-RELATED"/>
    <property type="match status" value="1"/>
</dbReference>
<feature type="domain" description="HYR" evidence="4">
    <location>
        <begin position="270"/>
        <end position="353"/>
    </location>
</feature>
<protein>
    <recommendedName>
        <fullName evidence="4">HYR domain-containing protein</fullName>
    </recommendedName>
</protein>